<evidence type="ECO:0000256" key="1">
    <source>
        <dbReference type="SAM" id="Phobius"/>
    </source>
</evidence>
<evidence type="ECO:0000313" key="2">
    <source>
        <dbReference type="EMBL" id="TJY43869.1"/>
    </source>
</evidence>
<keyword evidence="1" id="KW-0812">Transmembrane</keyword>
<feature type="transmembrane region" description="Helical" evidence="1">
    <location>
        <begin position="35"/>
        <end position="56"/>
    </location>
</feature>
<dbReference type="Proteomes" id="UP000309673">
    <property type="component" value="Unassembled WGS sequence"/>
</dbReference>
<keyword evidence="3" id="KW-1185">Reference proteome</keyword>
<organism evidence="2 3">
    <name type="scientific">Cohnella pontilimi</name>
    <dbReference type="NCBI Taxonomy" id="2564100"/>
    <lineage>
        <taxon>Bacteria</taxon>
        <taxon>Bacillati</taxon>
        <taxon>Bacillota</taxon>
        <taxon>Bacilli</taxon>
        <taxon>Bacillales</taxon>
        <taxon>Paenibacillaceae</taxon>
        <taxon>Cohnella</taxon>
    </lineage>
</organism>
<accession>A0A4V5LSQ8</accession>
<proteinExistence type="predicted"/>
<keyword evidence="1" id="KW-1133">Transmembrane helix</keyword>
<keyword evidence="1" id="KW-0472">Membrane</keyword>
<feature type="transmembrane region" description="Helical" evidence="1">
    <location>
        <begin position="104"/>
        <end position="123"/>
    </location>
</feature>
<protein>
    <submittedName>
        <fullName evidence="2">Uncharacterized protein</fullName>
    </submittedName>
</protein>
<feature type="transmembrane region" description="Helical" evidence="1">
    <location>
        <begin position="130"/>
        <end position="151"/>
    </location>
</feature>
<gene>
    <name evidence="2" type="ORF">E5161_00195</name>
</gene>
<name>A0A4V5LSQ8_9BACL</name>
<dbReference type="AlphaFoldDB" id="A0A4V5LSQ8"/>
<dbReference type="EMBL" id="SUPK01000001">
    <property type="protein sequence ID" value="TJY43869.1"/>
    <property type="molecule type" value="Genomic_DNA"/>
</dbReference>
<feature type="transmembrane region" description="Helical" evidence="1">
    <location>
        <begin position="68"/>
        <end position="92"/>
    </location>
</feature>
<comment type="caution">
    <text evidence="2">The sequence shown here is derived from an EMBL/GenBank/DDBJ whole genome shotgun (WGS) entry which is preliminary data.</text>
</comment>
<dbReference type="RefSeq" id="WP_136775590.1">
    <property type="nucleotide sequence ID" value="NZ_SUPK01000001.1"/>
</dbReference>
<sequence length="160" mass="18251">MRTNNVRSTLLHLFVLLAAIVCAFGATDLFEWLLRGIGYIVFLALIHLMYFLYGFRYGVHTGRAGRNYLSYCLVAGIGILVWFICFLNYAASSEDTSSFLGPEFVWIFSAAYNFPGMYIMNLFNSDRLDNYALVALFLLNFYPSTIFWLGLQTRVKLKGA</sequence>
<evidence type="ECO:0000313" key="3">
    <source>
        <dbReference type="Proteomes" id="UP000309673"/>
    </source>
</evidence>
<reference evidence="2 3" key="1">
    <citation type="submission" date="2019-04" db="EMBL/GenBank/DDBJ databases">
        <title>Cohnella sp. nov., isolated from soil.</title>
        <authorList>
            <person name="Kim W."/>
        </authorList>
    </citation>
    <scope>NUCLEOTIDE SEQUENCE [LARGE SCALE GENOMIC DNA]</scope>
    <source>
        <strain evidence="2 3">CAU 1483</strain>
    </source>
</reference>